<organism evidence="3 4">
    <name type="scientific">Dimargaris verticillata</name>
    <dbReference type="NCBI Taxonomy" id="2761393"/>
    <lineage>
        <taxon>Eukaryota</taxon>
        <taxon>Fungi</taxon>
        <taxon>Fungi incertae sedis</taxon>
        <taxon>Zoopagomycota</taxon>
        <taxon>Kickxellomycotina</taxon>
        <taxon>Dimargaritomycetes</taxon>
        <taxon>Dimargaritales</taxon>
        <taxon>Dimargaritaceae</taxon>
        <taxon>Dimargaris</taxon>
    </lineage>
</organism>
<gene>
    <name evidence="3" type="ORF">H4R34_002736</name>
</gene>
<keyword evidence="4" id="KW-1185">Reference proteome</keyword>
<name>A0A9W8B8X0_9FUNG</name>
<dbReference type="PANTHER" id="PTHR21043:SF0">
    <property type="entry name" value="MITOCHONDRIAL ASSEMBLY OF RIBOSOMAL LARGE SUBUNIT PROTEIN 1"/>
    <property type="match status" value="1"/>
</dbReference>
<dbReference type="SUPFAM" id="SSF81301">
    <property type="entry name" value="Nucleotidyltransferase"/>
    <property type="match status" value="1"/>
</dbReference>
<reference evidence="3" key="1">
    <citation type="submission" date="2022-07" db="EMBL/GenBank/DDBJ databases">
        <title>Phylogenomic reconstructions and comparative analyses of Kickxellomycotina fungi.</title>
        <authorList>
            <person name="Reynolds N.K."/>
            <person name="Stajich J.E."/>
            <person name="Barry K."/>
            <person name="Grigoriev I.V."/>
            <person name="Crous P."/>
            <person name="Smith M.E."/>
        </authorList>
    </citation>
    <scope>NUCLEOTIDE SEQUENCE</scope>
    <source>
        <strain evidence="3">RSA 567</strain>
    </source>
</reference>
<dbReference type="InterPro" id="IPR043519">
    <property type="entry name" value="NT_sf"/>
</dbReference>
<protein>
    <recommendedName>
        <fullName evidence="5">Oligomerization domain-containing protein</fullName>
    </recommendedName>
</protein>
<dbReference type="AlphaFoldDB" id="A0A9W8B8X0"/>
<dbReference type="Proteomes" id="UP001151582">
    <property type="component" value="Unassembled WGS sequence"/>
</dbReference>
<accession>A0A9W8B8X0</accession>
<dbReference type="Gene3D" id="3.30.460.10">
    <property type="entry name" value="Beta Polymerase, domain 2"/>
    <property type="match status" value="1"/>
</dbReference>
<dbReference type="HAMAP" id="MF_01477">
    <property type="entry name" value="Iojap_RsfS"/>
    <property type="match status" value="1"/>
</dbReference>
<evidence type="ECO:0008006" key="5">
    <source>
        <dbReference type="Google" id="ProtNLM"/>
    </source>
</evidence>
<proteinExistence type="inferred from homology"/>
<comment type="similarity">
    <text evidence="1">Belongs to the Iojap/RsfS family.</text>
</comment>
<dbReference type="GO" id="GO:0017148">
    <property type="term" value="P:negative regulation of translation"/>
    <property type="evidence" value="ECO:0007669"/>
    <property type="project" value="TreeGrafter"/>
</dbReference>
<dbReference type="PANTHER" id="PTHR21043">
    <property type="entry name" value="IOJAP SUPERFAMILY ORTHOLOG"/>
    <property type="match status" value="1"/>
</dbReference>
<feature type="region of interest" description="Disordered" evidence="2">
    <location>
        <begin position="1"/>
        <end position="63"/>
    </location>
</feature>
<dbReference type="OrthoDB" id="21330at2759"/>
<dbReference type="GO" id="GO:0043023">
    <property type="term" value="F:ribosomal large subunit binding"/>
    <property type="evidence" value="ECO:0007669"/>
    <property type="project" value="TreeGrafter"/>
</dbReference>
<dbReference type="GO" id="GO:0090071">
    <property type="term" value="P:negative regulation of ribosome biogenesis"/>
    <property type="evidence" value="ECO:0007669"/>
    <property type="project" value="TreeGrafter"/>
</dbReference>
<dbReference type="Pfam" id="PF02410">
    <property type="entry name" value="RsfS"/>
    <property type="match status" value="1"/>
</dbReference>
<dbReference type="NCBIfam" id="TIGR00090">
    <property type="entry name" value="rsfS_iojap_ybeB"/>
    <property type="match status" value="1"/>
</dbReference>
<evidence type="ECO:0000256" key="2">
    <source>
        <dbReference type="SAM" id="MobiDB-lite"/>
    </source>
</evidence>
<evidence type="ECO:0000313" key="4">
    <source>
        <dbReference type="Proteomes" id="UP001151582"/>
    </source>
</evidence>
<dbReference type="EMBL" id="JANBQB010000207">
    <property type="protein sequence ID" value="KAJ1979676.1"/>
    <property type="molecule type" value="Genomic_DNA"/>
</dbReference>
<sequence length="303" mass="33950">MLDRYYSCTPVRHASKTPGPSAFSEESTLATAPSPISLPNGAVDDHTPVSSETSGESAAPADDWFVDPVYEDSQGQARKSFEPATPRSGQFIPLWQRKSYGQQLNAEQRQKAVEAGLPWVHCHPLAYQWPALDQVTDWVKACTDMLRYLKAQNVVVMDMRAKCDWTEFMVIAEADSQRQIYSAAMAILKTIKSLQRVRKTLGTQPHTEGLDESDWAVLNLGKITIHIMTKEAREAYNLEGLWSAIHNPLLRPPSDATTSAAELDITQIRAMMHRDFQASAHFTETEHESMTEEAVLHGVNWRP</sequence>
<evidence type="ECO:0000313" key="3">
    <source>
        <dbReference type="EMBL" id="KAJ1979676.1"/>
    </source>
</evidence>
<dbReference type="InterPro" id="IPR004394">
    <property type="entry name" value="Iojap/RsfS/C7orf30"/>
</dbReference>
<comment type="caution">
    <text evidence="3">The sequence shown here is derived from an EMBL/GenBank/DDBJ whole genome shotgun (WGS) entry which is preliminary data.</text>
</comment>
<evidence type="ECO:0000256" key="1">
    <source>
        <dbReference type="ARBA" id="ARBA00010574"/>
    </source>
</evidence>